<sequence>MPHPERVARGALYLFVHFLGLALSSYSDTVCIQLLKHQHQRMLANDLSAEADSQVNHVLKNRLIGATFILTQLSKTLEVGRVTTCKSQADISLVLSSMRTAVDWIHRREVFLQLSSGTYLSVRRSVDVRSELSTVLAGHGQVELVAQTPRTLEVDVDMLAVMLEEGASNAVKYKAEGSTVSAIATLVPEEGHEMLRLALDNAIPAGKPALTPDECVAAFQRGSKGANASARSDGIGLGTVAAAAKAAGGRANLRSYVDGNHQAHVVYCILIPIVCSTRGTHDGDDENSGSLSSSTTSMSDKQAASFSSRSASMSPATIPSKRRAPQHLGTGLTFVGCDDSPLMRPLIRSAFESLGASTSIVLGASAEEISIVVDVALGLANADGTRREPPALQADIVLLDVNIDVDDKPFAKGTQLGTELRRRGFKGFIALYTAGTISDIRELLKDKHANCVIMKSLQGPKLHEIVHSEYEHFINNRDSGPVVIEGPEPTIGECSTATGAKDGDHVDLPPVRSRLLEIEHMEDVPEAVILALLEDFFSESSAAGMARSLDKLEESISSGLHGEQLHDLVHRMIGDCKCAGAVAVAAQLEEFERSPTVGAVTDMRITIGRTKQEAQKRYPELRC</sequence>
<name>A0A7S4MRU2_9EUKA</name>
<evidence type="ECO:0000256" key="2">
    <source>
        <dbReference type="SAM" id="MobiDB-lite"/>
    </source>
</evidence>
<gene>
    <name evidence="4" type="ORF">CPOL0286_LOCUS12665</name>
</gene>
<organism evidence="4">
    <name type="scientific">Prymnesium polylepis</name>
    <dbReference type="NCBI Taxonomy" id="72548"/>
    <lineage>
        <taxon>Eukaryota</taxon>
        <taxon>Haptista</taxon>
        <taxon>Haptophyta</taxon>
        <taxon>Prymnesiophyceae</taxon>
        <taxon>Prymnesiales</taxon>
        <taxon>Prymnesiaceae</taxon>
        <taxon>Prymnesium</taxon>
    </lineage>
</organism>
<evidence type="ECO:0000313" key="4">
    <source>
        <dbReference type="EMBL" id="CAE2239258.1"/>
    </source>
</evidence>
<feature type="compositionally biased region" description="Low complexity" evidence="2">
    <location>
        <begin position="288"/>
        <end position="316"/>
    </location>
</feature>
<dbReference type="PROSITE" id="PS50110">
    <property type="entry name" value="RESPONSE_REGULATORY"/>
    <property type="match status" value="1"/>
</dbReference>
<feature type="modified residue" description="4-aspartylphosphate" evidence="1">
    <location>
        <position position="400"/>
    </location>
</feature>
<dbReference type="Gene3D" id="3.30.565.10">
    <property type="entry name" value="Histidine kinase-like ATPase, C-terminal domain"/>
    <property type="match status" value="1"/>
</dbReference>
<keyword evidence="1" id="KW-0597">Phosphoprotein</keyword>
<dbReference type="InterPro" id="IPR001789">
    <property type="entry name" value="Sig_transdc_resp-reg_receiver"/>
</dbReference>
<evidence type="ECO:0000256" key="1">
    <source>
        <dbReference type="PROSITE-ProRule" id="PRU00169"/>
    </source>
</evidence>
<dbReference type="GO" id="GO:0000160">
    <property type="term" value="P:phosphorelay signal transduction system"/>
    <property type="evidence" value="ECO:0007669"/>
    <property type="project" value="InterPro"/>
</dbReference>
<feature type="region of interest" description="Disordered" evidence="2">
    <location>
        <begin position="281"/>
        <end position="324"/>
    </location>
</feature>
<dbReference type="SUPFAM" id="SSF55874">
    <property type="entry name" value="ATPase domain of HSP90 chaperone/DNA topoisomerase II/histidine kinase"/>
    <property type="match status" value="1"/>
</dbReference>
<protein>
    <recommendedName>
        <fullName evidence="3">Response regulatory domain-containing protein</fullName>
    </recommendedName>
</protein>
<proteinExistence type="predicted"/>
<dbReference type="Gene3D" id="3.40.50.2300">
    <property type="match status" value="1"/>
</dbReference>
<dbReference type="AlphaFoldDB" id="A0A7S4MRU2"/>
<evidence type="ECO:0000259" key="3">
    <source>
        <dbReference type="PROSITE" id="PS50110"/>
    </source>
</evidence>
<reference evidence="4" key="1">
    <citation type="submission" date="2021-01" db="EMBL/GenBank/DDBJ databases">
        <authorList>
            <person name="Corre E."/>
            <person name="Pelletier E."/>
            <person name="Niang G."/>
            <person name="Scheremetjew M."/>
            <person name="Finn R."/>
            <person name="Kale V."/>
            <person name="Holt S."/>
            <person name="Cochrane G."/>
            <person name="Meng A."/>
            <person name="Brown T."/>
            <person name="Cohen L."/>
        </authorList>
    </citation>
    <scope>NUCLEOTIDE SEQUENCE</scope>
    <source>
        <strain evidence="4">UIO037</strain>
    </source>
</reference>
<feature type="domain" description="Response regulatory" evidence="3">
    <location>
        <begin position="333"/>
        <end position="470"/>
    </location>
</feature>
<dbReference type="InterPro" id="IPR036890">
    <property type="entry name" value="HATPase_C_sf"/>
</dbReference>
<accession>A0A7S4MRU2</accession>
<dbReference type="EMBL" id="HBKO01027568">
    <property type="protein sequence ID" value="CAE2239258.1"/>
    <property type="molecule type" value="Transcribed_RNA"/>
</dbReference>